<dbReference type="Gene3D" id="2.160.10.10">
    <property type="entry name" value="Hexapeptide repeat proteins"/>
    <property type="match status" value="1"/>
</dbReference>
<dbReference type="InterPro" id="IPR011004">
    <property type="entry name" value="Trimer_LpxA-like_sf"/>
</dbReference>
<comment type="caution">
    <text evidence="2">The sequence shown here is derived from an EMBL/GenBank/DDBJ whole genome shotgun (WGS) entry which is preliminary data.</text>
</comment>
<dbReference type="InterPro" id="IPR050179">
    <property type="entry name" value="Trans_hexapeptide_repeat"/>
</dbReference>
<name>A0ABU3PF86_9BURK</name>
<evidence type="ECO:0000313" key="2">
    <source>
        <dbReference type="EMBL" id="MDT9001262.1"/>
    </source>
</evidence>
<proteinExistence type="inferred from homology"/>
<dbReference type="InterPro" id="IPR001451">
    <property type="entry name" value="Hexapep"/>
</dbReference>
<evidence type="ECO:0000256" key="1">
    <source>
        <dbReference type="ARBA" id="ARBA00007274"/>
    </source>
</evidence>
<dbReference type="Gene3D" id="3.40.50.20">
    <property type="match status" value="1"/>
</dbReference>
<dbReference type="CDD" id="cd03360">
    <property type="entry name" value="LbH_AT_putative"/>
    <property type="match status" value="1"/>
</dbReference>
<dbReference type="Proteomes" id="UP001246372">
    <property type="component" value="Unassembled WGS sequence"/>
</dbReference>
<keyword evidence="3" id="KW-1185">Reference proteome</keyword>
<accession>A0ABU3PF86</accession>
<comment type="similarity">
    <text evidence="1">Belongs to the transferase hexapeptide repeat family.</text>
</comment>
<sequence length="215" mass="23019">MGAELLILGCGGLAKEAAQLARRIDPDGHRWEGISYVAESSAMLGTELPYGRVMYTDADLDQRTQPADVVIGTGHPGVRRKLAQRFCRQAQLHFPNLIHPQIDLDSRWVRLGRGNMLTIGTVLTCDIELGDFNLLNWNCTIGHDARIGSFNVINPSASISGGVRIGDACLIGTGARIVEQLEICSDSTIGAGAVVTRSVSVPGIYIGIPARLKSA</sequence>
<organism evidence="2 3">
    <name type="scientific">Roseateles aquae</name>
    <dbReference type="NCBI Taxonomy" id="3077235"/>
    <lineage>
        <taxon>Bacteria</taxon>
        <taxon>Pseudomonadati</taxon>
        <taxon>Pseudomonadota</taxon>
        <taxon>Betaproteobacteria</taxon>
        <taxon>Burkholderiales</taxon>
        <taxon>Sphaerotilaceae</taxon>
        <taxon>Roseateles</taxon>
    </lineage>
</organism>
<protein>
    <submittedName>
        <fullName evidence="2">Acetyltransferase</fullName>
    </submittedName>
</protein>
<dbReference type="Pfam" id="PF00132">
    <property type="entry name" value="Hexapep"/>
    <property type="match status" value="1"/>
</dbReference>
<reference evidence="2" key="1">
    <citation type="submission" date="2023-09" db="EMBL/GenBank/DDBJ databases">
        <title>Paucibacter sp. APW11 Genome sequencing and assembly.</title>
        <authorList>
            <person name="Kim I."/>
        </authorList>
    </citation>
    <scope>NUCLEOTIDE SEQUENCE</scope>
    <source>
        <strain evidence="2">APW11</strain>
    </source>
</reference>
<dbReference type="EMBL" id="JAVXZY010000008">
    <property type="protein sequence ID" value="MDT9001262.1"/>
    <property type="molecule type" value="Genomic_DNA"/>
</dbReference>
<dbReference type="PANTHER" id="PTHR43300:SF7">
    <property type="entry name" value="UDP-N-ACETYLBACILLOSAMINE N-ACETYLTRANSFERASE"/>
    <property type="match status" value="1"/>
</dbReference>
<dbReference type="PANTHER" id="PTHR43300">
    <property type="entry name" value="ACETYLTRANSFERASE"/>
    <property type="match status" value="1"/>
</dbReference>
<dbReference type="InterPro" id="IPR020019">
    <property type="entry name" value="AcTrfase_PglD-like"/>
</dbReference>
<dbReference type="SUPFAM" id="SSF51161">
    <property type="entry name" value="Trimeric LpxA-like enzymes"/>
    <property type="match status" value="1"/>
</dbReference>
<evidence type="ECO:0000313" key="3">
    <source>
        <dbReference type="Proteomes" id="UP001246372"/>
    </source>
</evidence>
<dbReference type="RefSeq" id="WP_315652143.1">
    <property type="nucleotide sequence ID" value="NZ_JAVXZY010000008.1"/>
</dbReference>
<gene>
    <name evidence="2" type="ORF">RQP53_18430</name>
</gene>
<dbReference type="NCBIfam" id="TIGR03570">
    <property type="entry name" value="NeuD_NnaD"/>
    <property type="match status" value="1"/>
</dbReference>